<comment type="cofactor">
    <cofactor evidence="1 6">
        <name>Mg(2+)</name>
        <dbReference type="ChEBI" id="CHEBI:18420"/>
    </cofactor>
</comment>
<dbReference type="Pfam" id="PF19086">
    <property type="entry name" value="Terpene_syn_C_2"/>
    <property type="match status" value="1"/>
</dbReference>
<dbReference type="InterPro" id="IPR034686">
    <property type="entry name" value="Terpene_cyclase-like_2"/>
</dbReference>
<gene>
    <name evidence="7" type="ORF">HYPSUDRAFT_151315</name>
</gene>
<keyword evidence="3 6" id="KW-0479">Metal-binding</keyword>
<evidence type="ECO:0000256" key="2">
    <source>
        <dbReference type="ARBA" id="ARBA00006333"/>
    </source>
</evidence>
<dbReference type="EC" id="4.2.3.-" evidence="6"/>
<dbReference type="GO" id="GO:0046872">
    <property type="term" value="F:metal ion binding"/>
    <property type="evidence" value="ECO:0007669"/>
    <property type="project" value="UniProtKB-KW"/>
</dbReference>
<evidence type="ECO:0000256" key="4">
    <source>
        <dbReference type="ARBA" id="ARBA00022842"/>
    </source>
</evidence>
<comment type="similarity">
    <text evidence="2 6">Belongs to the terpene synthase family.</text>
</comment>
<organism evidence="7 8">
    <name type="scientific">Hypholoma sublateritium (strain FD-334 SS-4)</name>
    <dbReference type="NCBI Taxonomy" id="945553"/>
    <lineage>
        <taxon>Eukaryota</taxon>
        <taxon>Fungi</taxon>
        <taxon>Dikarya</taxon>
        <taxon>Basidiomycota</taxon>
        <taxon>Agaricomycotina</taxon>
        <taxon>Agaricomycetes</taxon>
        <taxon>Agaricomycetidae</taxon>
        <taxon>Agaricales</taxon>
        <taxon>Agaricineae</taxon>
        <taxon>Strophariaceae</taxon>
        <taxon>Hypholoma</taxon>
    </lineage>
</organism>
<keyword evidence="8" id="KW-1185">Reference proteome</keyword>
<dbReference type="Gene3D" id="1.10.600.10">
    <property type="entry name" value="Farnesyl Diphosphate Synthase"/>
    <property type="match status" value="1"/>
</dbReference>
<dbReference type="EMBL" id="KN817722">
    <property type="protein sequence ID" value="KJA13686.1"/>
    <property type="molecule type" value="Genomic_DNA"/>
</dbReference>
<dbReference type="PANTHER" id="PTHR35201">
    <property type="entry name" value="TERPENE SYNTHASE"/>
    <property type="match status" value="1"/>
</dbReference>
<keyword evidence="5 6" id="KW-0456">Lyase</keyword>
<proteinExistence type="inferred from homology"/>
<reference evidence="8" key="1">
    <citation type="submission" date="2014-04" db="EMBL/GenBank/DDBJ databases">
        <title>Evolutionary Origins and Diversification of the Mycorrhizal Mutualists.</title>
        <authorList>
            <consortium name="DOE Joint Genome Institute"/>
            <consortium name="Mycorrhizal Genomics Consortium"/>
            <person name="Kohler A."/>
            <person name="Kuo A."/>
            <person name="Nagy L.G."/>
            <person name="Floudas D."/>
            <person name="Copeland A."/>
            <person name="Barry K.W."/>
            <person name="Cichocki N."/>
            <person name="Veneault-Fourrey C."/>
            <person name="LaButti K."/>
            <person name="Lindquist E.A."/>
            <person name="Lipzen A."/>
            <person name="Lundell T."/>
            <person name="Morin E."/>
            <person name="Murat C."/>
            <person name="Riley R."/>
            <person name="Ohm R."/>
            <person name="Sun H."/>
            <person name="Tunlid A."/>
            <person name="Henrissat B."/>
            <person name="Grigoriev I.V."/>
            <person name="Hibbett D.S."/>
            <person name="Martin F."/>
        </authorList>
    </citation>
    <scope>NUCLEOTIDE SEQUENCE [LARGE SCALE GENOMIC DNA]</scope>
    <source>
        <strain evidence="8">FD-334 SS-4</strain>
    </source>
</reference>
<accession>A0A0D2NAW1</accession>
<keyword evidence="4 6" id="KW-0460">Magnesium</keyword>
<evidence type="ECO:0000256" key="3">
    <source>
        <dbReference type="ARBA" id="ARBA00022723"/>
    </source>
</evidence>
<dbReference type="PANTHER" id="PTHR35201:SF4">
    <property type="entry name" value="BETA-PINACENE SYNTHASE-RELATED"/>
    <property type="match status" value="1"/>
</dbReference>
<dbReference type="STRING" id="945553.A0A0D2NAW1"/>
<evidence type="ECO:0000256" key="1">
    <source>
        <dbReference type="ARBA" id="ARBA00001946"/>
    </source>
</evidence>
<dbReference type="AlphaFoldDB" id="A0A0D2NAW1"/>
<evidence type="ECO:0000313" key="8">
    <source>
        <dbReference type="Proteomes" id="UP000054270"/>
    </source>
</evidence>
<dbReference type="OMA" id="DLIEYAM"/>
<dbReference type="GO" id="GO:0008299">
    <property type="term" value="P:isoprenoid biosynthetic process"/>
    <property type="evidence" value="ECO:0007669"/>
    <property type="project" value="UniProtKB-ARBA"/>
</dbReference>
<evidence type="ECO:0000313" key="7">
    <source>
        <dbReference type="EMBL" id="KJA13686.1"/>
    </source>
</evidence>
<dbReference type="InterPro" id="IPR008949">
    <property type="entry name" value="Isoprenoid_synthase_dom_sf"/>
</dbReference>
<dbReference type="SFLD" id="SFLDS00005">
    <property type="entry name" value="Isoprenoid_Synthase_Type_I"/>
    <property type="match status" value="1"/>
</dbReference>
<dbReference type="OrthoDB" id="2861623at2759"/>
<sequence>MGPWIVSPPTSFIIPDLVSHCKFPLSYHPNGDDVAQQSVEWLDSNCPDLNAKQRRALRGLQAGELTAYCYHSAPVERLRVVSDFMNYLFHLDNISDGMMTRETDVLADVVMNALWLSDKYMPTSVHGKEQPEEELNPGKLARDFWARCIPDCGPGAQSRFKETLAQFFEAVNIQTRARDNGDVPDLESYIDVRRDTSGCKPCWALIEYALGIDLPDAVADHPIIQALNQGANDLVTWSNASCDIFSYNVEQSRGDTHNMIPILMEYQGFDLQSAVDHVGDLCAQTIDEFIENKGKLPSWGPKVDSMVAGYVQGLQDWIVGSLHWSFQTHRYFGQDGANVKRHRLVKLLPMEVDKISL</sequence>
<evidence type="ECO:0000256" key="6">
    <source>
        <dbReference type="RuleBase" id="RU366034"/>
    </source>
</evidence>
<dbReference type="SUPFAM" id="SSF48576">
    <property type="entry name" value="Terpenoid synthases"/>
    <property type="match status" value="1"/>
</dbReference>
<dbReference type="GO" id="GO:0010333">
    <property type="term" value="F:terpene synthase activity"/>
    <property type="evidence" value="ECO:0007669"/>
    <property type="project" value="InterPro"/>
</dbReference>
<evidence type="ECO:0000256" key="5">
    <source>
        <dbReference type="ARBA" id="ARBA00023239"/>
    </source>
</evidence>
<protein>
    <recommendedName>
        <fullName evidence="6">Terpene synthase</fullName>
        <ecNumber evidence="6">4.2.3.-</ecNumber>
    </recommendedName>
</protein>
<name>A0A0D2NAW1_HYPSF</name>
<dbReference type="SFLD" id="SFLDG01020">
    <property type="entry name" value="Terpene_Cyclase_Like_2"/>
    <property type="match status" value="1"/>
</dbReference>
<dbReference type="Proteomes" id="UP000054270">
    <property type="component" value="Unassembled WGS sequence"/>
</dbReference>